<dbReference type="AlphaFoldDB" id="A0A1T4NG17"/>
<name>A0A1T4NG17_9FIRM</name>
<dbReference type="STRING" id="290054.SAMN02745114_01593"/>
<sequence>MNTEFDLYGFDLPCGLIHDQKLSNVKVENDTIVLTFDIELYPQNYSDDTIYNQYKDFKHCDMIIEMPECSDPNLQFQTTANSKGEFKGLQLEVDDFVNVLNNASSAEFVDCYVRCGEVIIDLAVGFYDAKDDCKKYKNYTWCVINTEASKLKWNWY</sequence>
<gene>
    <name evidence="1" type="ORF">SAMN02745114_01593</name>
</gene>
<evidence type="ECO:0008006" key="3">
    <source>
        <dbReference type="Google" id="ProtNLM"/>
    </source>
</evidence>
<organism evidence="1 2">
    <name type="scientific">Eubacterium coprostanoligenes</name>
    <dbReference type="NCBI Taxonomy" id="290054"/>
    <lineage>
        <taxon>Bacteria</taxon>
        <taxon>Bacillati</taxon>
        <taxon>Bacillota</taxon>
        <taxon>Clostridia</taxon>
        <taxon>Eubacteriales</taxon>
        <taxon>Eubacteriaceae</taxon>
        <taxon>Eubacterium</taxon>
    </lineage>
</organism>
<reference evidence="1 2" key="1">
    <citation type="submission" date="2017-02" db="EMBL/GenBank/DDBJ databases">
        <authorList>
            <person name="Peterson S.W."/>
        </authorList>
    </citation>
    <scope>NUCLEOTIDE SEQUENCE [LARGE SCALE GENOMIC DNA]</scope>
    <source>
        <strain evidence="1 2">ATCC 51222</strain>
    </source>
</reference>
<evidence type="ECO:0000313" key="1">
    <source>
        <dbReference type="EMBL" id="SJZ78199.1"/>
    </source>
</evidence>
<dbReference type="EMBL" id="FUWW01000022">
    <property type="protein sequence ID" value="SJZ78199.1"/>
    <property type="molecule type" value="Genomic_DNA"/>
</dbReference>
<dbReference type="OrthoDB" id="9953798at2"/>
<proteinExistence type="predicted"/>
<dbReference type="Proteomes" id="UP000190657">
    <property type="component" value="Unassembled WGS sequence"/>
</dbReference>
<protein>
    <recommendedName>
        <fullName evidence="3">Immunity protein 50</fullName>
    </recommendedName>
</protein>
<accession>A0A1T4NG17</accession>
<dbReference type="RefSeq" id="WP_078769031.1">
    <property type="nucleotide sequence ID" value="NZ_FUWW01000022.1"/>
</dbReference>
<keyword evidence="2" id="KW-1185">Reference proteome</keyword>
<evidence type="ECO:0000313" key="2">
    <source>
        <dbReference type="Proteomes" id="UP000190657"/>
    </source>
</evidence>